<dbReference type="NCBIfam" id="TIGR03083">
    <property type="entry name" value="maleylpyruvate isomerase family mycothiol-dependent enzyme"/>
    <property type="match status" value="1"/>
</dbReference>
<dbReference type="GO" id="GO:0046872">
    <property type="term" value="F:metal ion binding"/>
    <property type="evidence" value="ECO:0007669"/>
    <property type="project" value="InterPro"/>
</dbReference>
<dbReference type="InterPro" id="IPR024344">
    <property type="entry name" value="MDMPI_metal-binding"/>
</dbReference>
<dbReference type="InterPro" id="IPR017517">
    <property type="entry name" value="Maleyloyr_isom"/>
</dbReference>
<dbReference type="InterPro" id="IPR034660">
    <property type="entry name" value="DinB/YfiT-like"/>
</dbReference>
<organism evidence="2">
    <name type="scientific">freshwater metagenome</name>
    <dbReference type="NCBI Taxonomy" id="449393"/>
    <lineage>
        <taxon>unclassified sequences</taxon>
        <taxon>metagenomes</taxon>
        <taxon>ecological metagenomes</taxon>
    </lineage>
</organism>
<evidence type="ECO:0000313" key="2">
    <source>
        <dbReference type="EMBL" id="KGA18820.1"/>
    </source>
</evidence>
<accession>A0A094Q3V2</accession>
<dbReference type="EMBL" id="JNSL01000038">
    <property type="protein sequence ID" value="KGA18820.1"/>
    <property type="molecule type" value="Genomic_DNA"/>
</dbReference>
<dbReference type="SUPFAM" id="SSF109854">
    <property type="entry name" value="DinB/YfiT-like putative metalloenzymes"/>
    <property type="match status" value="1"/>
</dbReference>
<dbReference type="AlphaFoldDB" id="A0A094Q3V2"/>
<sequence>MITSVIDVANAETLVANYVTELSDNEVAAQSLLPDWSRGHVLTHLANNARGLSNLIEWALTGVQKDMYVSTEQRGLDIETGAKRNGSEIISDFLEQSEIFASNLDRLLIGPILATEVVLGNGSRVHPHEITTLRERELLVHLVDLGLEYKSTDWTFDFCIKTLKSITAGKRKEAVKFRLLIAGDHTWTCDQNGMTDIFGVPQDLAAWLMGREPIGKLVTSDGSALGKPPVWL</sequence>
<dbReference type="Pfam" id="PF11716">
    <property type="entry name" value="MDMPI_N"/>
    <property type="match status" value="1"/>
</dbReference>
<evidence type="ECO:0000259" key="1">
    <source>
        <dbReference type="Pfam" id="PF11716"/>
    </source>
</evidence>
<proteinExistence type="predicted"/>
<gene>
    <name evidence="2" type="ORF">GM51_7715</name>
</gene>
<protein>
    <recommendedName>
        <fullName evidence="1">Mycothiol-dependent maleylpyruvate isomerase metal-binding domain-containing protein</fullName>
    </recommendedName>
</protein>
<comment type="caution">
    <text evidence="2">The sequence shown here is derived from an EMBL/GenBank/DDBJ whole genome shotgun (WGS) entry which is preliminary data.</text>
</comment>
<feature type="domain" description="Mycothiol-dependent maleylpyruvate isomerase metal-binding" evidence="1">
    <location>
        <begin position="12"/>
        <end position="145"/>
    </location>
</feature>
<reference evidence="2" key="1">
    <citation type="submission" date="2014-06" db="EMBL/GenBank/DDBJ databases">
        <title>Key roles for freshwater Actinobacteria revealed by deep metagenomic sequencing.</title>
        <authorList>
            <person name="Ghai R."/>
            <person name="Mizuno C.M."/>
            <person name="Picazo A."/>
            <person name="Camacho A."/>
            <person name="Rodriguez-Valera F."/>
        </authorList>
    </citation>
    <scope>NUCLEOTIDE SEQUENCE</scope>
</reference>
<dbReference type="Gene3D" id="1.20.120.450">
    <property type="entry name" value="dinb family like domain"/>
    <property type="match status" value="1"/>
</dbReference>
<name>A0A094Q3V2_9ZZZZ</name>